<dbReference type="SUPFAM" id="SSF53448">
    <property type="entry name" value="Nucleotide-diphospho-sugar transferases"/>
    <property type="match status" value="1"/>
</dbReference>
<feature type="transmembrane region" description="Helical" evidence="4">
    <location>
        <begin position="311"/>
        <end position="330"/>
    </location>
</feature>
<proteinExistence type="inferred from homology"/>
<evidence type="ECO:0000256" key="1">
    <source>
        <dbReference type="ARBA" id="ARBA00006739"/>
    </source>
</evidence>
<evidence type="ECO:0000313" key="6">
    <source>
        <dbReference type="EMBL" id="HGT47172.1"/>
    </source>
</evidence>
<feature type="domain" description="Glycosyltransferase 2-like" evidence="5">
    <location>
        <begin position="45"/>
        <end position="214"/>
    </location>
</feature>
<keyword evidence="4" id="KW-0812">Transmembrane</keyword>
<sequence>MIEIILLISFSFLLIHYLIFLFRIYSGLIKLNPEKTLQLPVEFVSVLIPFRNEEKNIIRVLKSLESQDYPEQKFEVIFIDDNSSDDSKNLLETHIRKNNFKVVSVPEEYSKKAHKKRAIRYGIENAKGEIIVTTDADCVHSNQWLRTLLSFMEDDVGFISGPVEFITGQKLFDKFQKLEFAGLVITGAGLIGNTTPIICNAANIAYRKKVFDEVGGFALQLDLSSGDDELLMQKIFRDTDYKIVFALDKNAIVKTEANSSIKQFYNQRKRWASKGLFYKNKLLVLKLILIFLFYFSLIVLPFLGLLVDKSFLFLFIIFFLLKIIFEYKILKKGIKLLFEKKILNIFLVAELFHIPYIIIAGISGAFGNYQWKGRSLSR</sequence>
<keyword evidence="4" id="KW-1133">Transmembrane helix</keyword>
<dbReference type="PANTHER" id="PTHR43630:SF1">
    <property type="entry name" value="POLY-BETA-1,6-N-ACETYL-D-GLUCOSAMINE SYNTHASE"/>
    <property type="match status" value="1"/>
</dbReference>
<keyword evidence="4" id="KW-0472">Membrane</keyword>
<protein>
    <submittedName>
        <fullName evidence="6">Glycosyltransferase</fullName>
    </submittedName>
</protein>
<feature type="transmembrane region" description="Helical" evidence="4">
    <location>
        <begin position="342"/>
        <end position="366"/>
    </location>
</feature>
<accession>A0A832G7E5</accession>
<dbReference type="PANTHER" id="PTHR43630">
    <property type="entry name" value="POLY-BETA-1,6-N-ACETYL-D-GLUCOSAMINE SYNTHASE"/>
    <property type="match status" value="1"/>
</dbReference>
<keyword evidence="2" id="KW-0328">Glycosyltransferase</keyword>
<keyword evidence="3 6" id="KW-0808">Transferase</keyword>
<dbReference type="Pfam" id="PF00535">
    <property type="entry name" value="Glycos_transf_2"/>
    <property type="match status" value="1"/>
</dbReference>
<evidence type="ECO:0000259" key="5">
    <source>
        <dbReference type="Pfam" id="PF00535"/>
    </source>
</evidence>
<comment type="caution">
    <text evidence="6">The sequence shown here is derived from an EMBL/GenBank/DDBJ whole genome shotgun (WGS) entry which is preliminary data.</text>
</comment>
<feature type="transmembrane region" description="Helical" evidence="4">
    <location>
        <begin position="6"/>
        <end position="25"/>
    </location>
</feature>
<dbReference type="EMBL" id="DSVI01000004">
    <property type="protein sequence ID" value="HGT47172.1"/>
    <property type="molecule type" value="Genomic_DNA"/>
</dbReference>
<dbReference type="GO" id="GO:0016757">
    <property type="term" value="F:glycosyltransferase activity"/>
    <property type="evidence" value="ECO:0007669"/>
    <property type="project" value="UniProtKB-KW"/>
</dbReference>
<dbReference type="AlphaFoldDB" id="A0A832G7E5"/>
<feature type="transmembrane region" description="Helical" evidence="4">
    <location>
        <begin position="283"/>
        <end position="305"/>
    </location>
</feature>
<gene>
    <name evidence="6" type="ORF">ENS56_03995</name>
</gene>
<organism evidence="6">
    <name type="scientific">Ignavibacterium album</name>
    <dbReference type="NCBI Taxonomy" id="591197"/>
    <lineage>
        <taxon>Bacteria</taxon>
        <taxon>Pseudomonadati</taxon>
        <taxon>Ignavibacteriota</taxon>
        <taxon>Ignavibacteria</taxon>
        <taxon>Ignavibacteriales</taxon>
        <taxon>Ignavibacteriaceae</taxon>
        <taxon>Ignavibacterium</taxon>
    </lineage>
</organism>
<dbReference type="InterPro" id="IPR001173">
    <property type="entry name" value="Glyco_trans_2-like"/>
</dbReference>
<dbReference type="InterPro" id="IPR029044">
    <property type="entry name" value="Nucleotide-diphossugar_trans"/>
</dbReference>
<evidence type="ECO:0000256" key="3">
    <source>
        <dbReference type="ARBA" id="ARBA00022679"/>
    </source>
</evidence>
<dbReference type="Gene3D" id="3.90.550.10">
    <property type="entry name" value="Spore Coat Polysaccharide Biosynthesis Protein SpsA, Chain A"/>
    <property type="match status" value="1"/>
</dbReference>
<evidence type="ECO:0000256" key="4">
    <source>
        <dbReference type="SAM" id="Phobius"/>
    </source>
</evidence>
<evidence type="ECO:0000256" key="2">
    <source>
        <dbReference type="ARBA" id="ARBA00022676"/>
    </source>
</evidence>
<reference evidence="6" key="1">
    <citation type="journal article" date="2020" name="mSystems">
        <title>Genome- and Community-Level Interaction Insights into Carbon Utilization and Element Cycling Functions of Hydrothermarchaeota in Hydrothermal Sediment.</title>
        <authorList>
            <person name="Zhou Z."/>
            <person name="Liu Y."/>
            <person name="Xu W."/>
            <person name="Pan J."/>
            <person name="Luo Z.H."/>
            <person name="Li M."/>
        </authorList>
    </citation>
    <scope>NUCLEOTIDE SEQUENCE [LARGE SCALE GENOMIC DNA]</scope>
    <source>
        <strain evidence="6">SpSt-500</strain>
    </source>
</reference>
<name>A0A832G7E5_9BACT</name>
<comment type="similarity">
    <text evidence="1">Belongs to the glycosyltransferase 2 family.</text>
</comment>